<keyword evidence="10 12" id="KW-0868">Chloride</keyword>
<dbReference type="PANTHER" id="PTHR11689:SF136">
    <property type="entry name" value="H(+)_CL(-) EXCHANGE TRANSPORTER 7"/>
    <property type="match status" value="1"/>
</dbReference>
<evidence type="ECO:0000256" key="7">
    <source>
        <dbReference type="ARBA" id="ARBA00023065"/>
    </source>
</evidence>
<feature type="transmembrane region" description="Helical" evidence="12">
    <location>
        <begin position="314"/>
        <end position="333"/>
    </location>
</feature>
<dbReference type="Gene3D" id="3.10.580.10">
    <property type="entry name" value="CBS-domain"/>
    <property type="match status" value="1"/>
</dbReference>
<evidence type="ECO:0000256" key="13">
    <source>
        <dbReference type="SAM" id="MobiDB-lite"/>
    </source>
</evidence>
<evidence type="ECO:0000256" key="6">
    <source>
        <dbReference type="ARBA" id="ARBA00022989"/>
    </source>
</evidence>
<evidence type="ECO:0000256" key="11">
    <source>
        <dbReference type="PROSITE-ProRule" id="PRU00703"/>
    </source>
</evidence>
<dbReference type="InterPro" id="IPR001807">
    <property type="entry name" value="ClC"/>
</dbReference>
<accession>A0ABP1G791</accession>
<evidence type="ECO:0000256" key="8">
    <source>
        <dbReference type="ARBA" id="ARBA00023122"/>
    </source>
</evidence>
<feature type="transmembrane region" description="Helical" evidence="12">
    <location>
        <begin position="443"/>
        <end position="467"/>
    </location>
</feature>
<dbReference type="PANTHER" id="PTHR11689">
    <property type="entry name" value="CHLORIDE CHANNEL PROTEIN CLC FAMILY MEMBER"/>
    <property type="match status" value="1"/>
</dbReference>
<evidence type="ECO:0000256" key="12">
    <source>
        <dbReference type="RuleBase" id="RU361221"/>
    </source>
</evidence>
<dbReference type="PRINTS" id="PR00762">
    <property type="entry name" value="CLCHANNEL"/>
</dbReference>
<feature type="compositionally biased region" description="Polar residues" evidence="13">
    <location>
        <begin position="754"/>
        <end position="782"/>
    </location>
</feature>
<comment type="similarity">
    <text evidence="2 12">Belongs to the chloride channel (TC 2.A.49) family.</text>
</comment>
<dbReference type="SUPFAM" id="SSF81340">
    <property type="entry name" value="Clc chloride channel"/>
    <property type="match status" value="1"/>
</dbReference>
<evidence type="ECO:0000313" key="15">
    <source>
        <dbReference type="EMBL" id="CAL5228096.1"/>
    </source>
</evidence>
<dbReference type="PROSITE" id="PS51371">
    <property type="entry name" value="CBS"/>
    <property type="match status" value="1"/>
</dbReference>
<organism evidence="15 16">
    <name type="scientific">Coccomyxa viridis</name>
    <dbReference type="NCBI Taxonomy" id="1274662"/>
    <lineage>
        <taxon>Eukaryota</taxon>
        <taxon>Viridiplantae</taxon>
        <taxon>Chlorophyta</taxon>
        <taxon>core chlorophytes</taxon>
        <taxon>Trebouxiophyceae</taxon>
        <taxon>Trebouxiophyceae incertae sedis</taxon>
        <taxon>Coccomyxaceae</taxon>
        <taxon>Coccomyxa</taxon>
    </lineage>
</organism>
<dbReference type="EMBL" id="CAXHTA020000018">
    <property type="protein sequence ID" value="CAL5228096.1"/>
    <property type="molecule type" value="Genomic_DNA"/>
</dbReference>
<feature type="transmembrane region" description="Helical" evidence="12">
    <location>
        <begin position="217"/>
        <end position="239"/>
    </location>
</feature>
<sequence length="782" mass="84816">MQTWRWFYVVLIGVTVALLSMVVNLGIAGLNSLKIKTTERFISGPGDFWRPYFLYVGLSAVYALLAAGIVAFWAPEAAGSGMSEIKAYFNGVHIPGLLSLRTLIAKLVSATFVLAAGLIAEGEAPFVHIGTIVGGGITAAGSRHAPVPPSKSLTKLFGNRFEVRLPHKWGGRFRNDYDHRDFCAIGASAGITVAFNGPISGMAFIAEESAANLGGPIFYRALFGNCIALLVFNILTAAYNTQGYFWNTRLFTQLDTSTASVLGLEYMCLWEVPLVIAMSCIIGSFGSLLIALNSTLVYRLRHYLIPNHSRYRRTLEVVALAIITGTIWFGISYGSPCAPKPSPQDQASFYPQPLPSNIVVFISYDEFPQLWCAPGEYSLFGQVFMRPPRIMLRNLVDLSLGQADRSTPPLLGPAVTALFACMTFAMLTITYGAGAALGVITPVLHFGAACGLLVGHGVQAMAARIAPEEQVSLSLYAVVGAAAFLSGCVRYKSTAILIAMESTGAFFLIVPIAIAVFFAKLVADLFGRGLFETYLELSCVPILEEPMTSSSISSITNQLSVADVMAQGVTALPPVIAVSELLHTLQTTPYSSFPVTEEVAEAKVPGHEFHVLGVIERKAILKMLQHRVGFCTAASSCDHLPRQKPELMSLLSRFEQRPLKVDTDEDQAAIIKGIEESDADVYLDLRPFMFRGPLLMQQGASLTRALSLFRQMGLHHILIAPPDPRAIGFVTRRDLAMENAKLVRLRKRRDQRAQQETQLANGQHGTTEILNGSSSHDPSSAV</sequence>
<evidence type="ECO:0000313" key="16">
    <source>
        <dbReference type="Proteomes" id="UP001497392"/>
    </source>
</evidence>
<comment type="caution">
    <text evidence="15">The sequence shown here is derived from an EMBL/GenBank/DDBJ whole genome shotgun (WGS) entry which is preliminary data.</text>
</comment>
<keyword evidence="16" id="KW-1185">Reference proteome</keyword>
<keyword evidence="7 12" id="KW-0406">Ion transport</keyword>
<name>A0ABP1G791_9CHLO</name>
<feature type="transmembrane region" description="Helical" evidence="12">
    <location>
        <begin position="272"/>
        <end position="293"/>
    </location>
</feature>
<keyword evidence="5" id="KW-0677">Repeat</keyword>
<proteinExistence type="inferred from homology"/>
<dbReference type="SUPFAM" id="SSF54631">
    <property type="entry name" value="CBS-domain pair"/>
    <property type="match status" value="1"/>
</dbReference>
<feature type="transmembrane region" description="Helical" evidence="12">
    <location>
        <begin position="94"/>
        <end position="119"/>
    </location>
</feature>
<gene>
    <name evidence="15" type="primary">g11166</name>
    <name evidence="15" type="ORF">VP750_LOCUS10002</name>
</gene>
<keyword evidence="8 11" id="KW-0129">CBS domain</keyword>
<keyword evidence="3 12" id="KW-0813">Transport</keyword>
<feature type="transmembrane region" description="Helical" evidence="12">
    <location>
        <begin position="52"/>
        <end position="74"/>
    </location>
</feature>
<feature type="transmembrane region" description="Helical" evidence="12">
    <location>
        <begin position="6"/>
        <end position="31"/>
    </location>
</feature>
<feature type="domain" description="CBS" evidence="14">
    <location>
        <begin position="565"/>
        <end position="630"/>
    </location>
</feature>
<dbReference type="InterPro" id="IPR051280">
    <property type="entry name" value="Cl-channel/antiporter"/>
</dbReference>
<evidence type="ECO:0000256" key="2">
    <source>
        <dbReference type="ARBA" id="ARBA00009476"/>
    </source>
</evidence>
<reference evidence="15 16" key="1">
    <citation type="submission" date="2024-06" db="EMBL/GenBank/DDBJ databases">
        <authorList>
            <person name="Kraege A."/>
            <person name="Thomma B."/>
        </authorList>
    </citation>
    <scope>NUCLEOTIDE SEQUENCE [LARGE SCALE GENOMIC DNA]</scope>
</reference>
<dbReference type="InterPro" id="IPR046342">
    <property type="entry name" value="CBS_dom_sf"/>
</dbReference>
<evidence type="ECO:0000256" key="5">
    <source>
        <dbReference type="ARBA" id="ARBA00022737"/>
    </source>
</evidence>
<keyword evidence="9 12" id="KW-0472">Membrane</keyword>
<protein>
    <recommendedName>
        <fullName evidence="12">Chloride channel protein</fullName>
    </recommendedName>
</protein>
<evidence type="ECO:0000256" key="1">
    <source>
        <dbReference type="ARBA" id="ARBA00004141"/>
    </source>
</evidence>
<evidence type="ECO:0000256" key="10">
    <source>
        <dbReference type="ARBA" id="ARBA00023214"/>
    </source>
</evidence>
<feature type="region of interest" description="Disordered" evidence="13">
    <location>
        <begin position="746"/>
        <end position="782"/>
    </location>
</feature>
<comment type="subcellular location">
    <subcellularLocation>
        <location evidence="1 12">Membrane</location>
        <topology evidence="1 12">Multi-pass membrane protein</topology>
    </subcellularLocation>
</comment>
<dbReference type="Proteomes" id="UP001497392">
    <property type="component" value="Unassembled WGS sequence"/>
</dbReference>
<keyword evidence="6 12" id="KW-1133">Transmembrane helix</keyword>
<feature type="transmembrane region" description="Helical" evidence="12">
    <location>
        <begin position="503"/>
        <end position="523"/>
    </location>
</feature>
<evidence type="ECO:0000256" key="3">
    <source>
        <dbReference type="ARBA" id="ARBA00022448"/>
    </source>
</evidence>
<evidence type="ECO:0000256" key="4">
    <source>
        <dbReference type="ARBA" id="ARBA00022692"/>
    </source>
</evidence>
<keyword evidence="4 12" id="KW-0812">Transmembrane</keyword>
<evidence type="ECO:0000259" key="14">
    <source>
        <dbReference type="PROSITE" id="PS51371"/>
    </source>
</evidence>
<evidence type="ECO:0000256" key="9">
    <source>
        <dbReference type="ARBA" id="ARBA00023136"/>
    </source>
</evidence>
<dbReference type="Gene3D" id="1.10.3080.10">
    <property type="entry name" value="Clc chloride channel"/>
    <property type="match status" value="1"/>
</dbReference>
<feature type="transmembrane region" description="Helical" evidence="12">
    <location>
        <begin position="473"/>
        <end position="491"/>
    </location>
</feature>
<feature type="transmembrane region" description="Helical" evidence="12">
    <location>
        <begin position="410"/>
        <end position="431"/>
    </location>
</feature>
<dbReference type="InterPro" id="IPR014743">
    <property type="entry name" value="Cl-channel_core"/>
</dbReference>
<dbReference type="Pfam" id="PF00654">
    <property type="entry name" value="Voltage_CLC"/>
    <property type="match status" value="1"/>
</dbReference>
<dbReference type="InterPro" id="IPR000644">
    <property type="entry name" value="CBS_dom"/>
</dbReference>